<feature type="domain" description="Endoplasmic reticulum vesicle transporter N-terminal" evidence="10">
    <location>
        <begin position="15"/>
        <end position="105"/>
    </location>
</feature>
<organism evidence="11">
    <name type="scientific">Clastoptera arizonana</name>
    <name type="common">Arizona spittle bug</name>
    <dbReference type="NCBI Taxonomy" id="38151"/>
    <lineage>
        <taxon>Eukaryota</taxon>
        <taxon>Metazoa</taxon>
        <taxon>Ecdysozoa</taxon>
        <taxon>Arthropoda</taxon>
        <taxon>Hexapoda</taxon>
        <taxon>Insecta</taxon>
        <taxon>Pterygota</taxon>
        <taxon>Neoptera</taxon>
        <taxon>Paraneoptera</taxon>
        <taxon>Hemiptera</taxon>
        <taxon>Auchenorrhyncha</taxon>
        <taxon>Cercopoidea</taxon>
        <taxon>Clastopteridae</taxon>
        <taxon>Clastoptera</taxon>
    </lineage>
</organism>
<name>A0A1B6DYG5_9HEMI</name>
<evidence type="ECO:0000256" key="8">
    <source>
        <dbReference type="SAM" id="Phobius"/>
    </source>
</evidence>
<evidence type="ECO:0000313" key="11">
    <source>
        <dbReference type="EMBL" id="JAS30718.1"/>
    </source>
</evidence>
<evidence type="ECO:0000256" key="4">
    <source>
        <dbReference type="ARBA" id="ARBA00022692"/>
    </source>
</evidence>
<evidence type="ECO:0000256" key="5">
    <source>
        <dbReference type="ARBA" id="ARBA00022989"/>
    </source>
</evidence>
<dbReference type="EMBL" id="GEDC01006580">
    <property type="protein sequence ID" value="JAS30718.1"/>
    <property type="molecule type" value="Transcribed_RNA"/>
</dbReference>
<dbReference type="GO" id="GO:0006890">
    <property type="term" value="P:retrograde vesicle-mediated transport, Golgi to endoplasmic reticulum"/>
    <property type="evidence" value="ECO:0007669"/>
    <property type="project" value="TreeGrafter"/>
</dbReference>
<accession>A0A1B6DYG5</accession>
<dbReference type="GO" id="GO:0030134">
    <property type="term" value="C:COPII-coated ER to Golgi transport vesicle"/>
    <property type="evidence" value="ECO:0007669"/>
    <property type="project" value="TreeGrafter"/>
</dbReference>
<evidence type="ECO:0000256" key="2">
    <source>
        <dbReference type="ARBA" id="ARBA00004457"/>
    </source>
</evidence>
<dbReference type="GO" id="GO:0033116">
    <property type="term" value="C:endoplasmic reticulum-Golgi intermediate compartment membrane"/>
    <property type="evidence" value="ECO:0007669"/>
    <property type="project" value="UniProtKB-SubCell"/>
</dbReference>
<evidence type="ECO:0000259" key="9">
    <source>
        <dbReference type="Pfam" id="PF07970"/>
    </source>
</evidence>
<evidence type="ECO:0000259" key="10">
    <source>
        <dbReference type="Pfam" id="PF13850"/>
    </source>
</evidence>
<dbReference type="GO" id="GO:0000139">
    <property type="term" value="C:Golgi membrane"/>
    <property type="evidence" value="ECO:0007669"/>
    <property type="project" value="TreeGrafter"/>
</dbReference>
<dbReference type="PANTHER" id="PTHR10984">
    <property type="entry name" value="ENDOPLASMIC RETICULUM-GOLGI INTERMEDIATE COMPARTMENT PROTEIN"/>
    <property type="match status" value="1"/>
</dbReference>
<feature type="transmembrane region" description="Helical" evidence="8">
    <location>
        <begin position="32"/>
        <end position="51"/>
    </location>
</feature>
<dbReference type="Pfam" id="PF13850">
    <property type="entry name" value="ERGIC_N"/>
    <property type="match status" value="1"/>
</dbReference>
<feature type="domain" description="Endoplasmic reticulum vesicle transporter C-terminal" evidence="9">
    <location>
        <begin position="159"/>
        <end position="378"/>
    </location>
</feature>
<dbReference type="InterPro" id="IPR045888">
    <property type="entry name" value="Erv"/>
</dbReference>
<sequence>MMNFFKKLQPSFESLKQLDVYSKPLEDFRVKTISGGTASILCWCIIIFLVGKRSYEFFMNEDTIETIMVDTSRGQKLYINVDFIIPSISCDYLSLDAMDTAGEQHLHIEHNIYKRRLNLDGTPIEDPKREENIGSKGVKQIHDSQNSTNDIVEVKCGSCYGAENKEKNITCCNTCESVKEAYRLKNWNVQHLEDIEQCKSSDDVRKITLALQEGCHIFGYIKVNRVGGSFHIAPGQSFSINHVHVHDVQPFSSSSFNTSHIIRYLSFGKYKIVGKVNPLDGLESIATDGATMFQYYIKIIPTIRVFPHGNILHSYQFSVTKHEKVSKSGDSGMPGIFFSYELSALMVKITDKVVPWSHFINDCLSCIGGVFIVFMLIDSFFYRSSLAIILFKEKMDLGKAS</sequence>
<proteinExistence type="inferred from homology"/>
<dbReference type="GO" id="GO:0005789">
    <property type="term" value="C:endoplasmic reticulum membrane"/>
    <property type="evidence" value="ECO:0007669"/>
    <property type="project" value="TreeGrafter"/>
</dbReference>
<dbReference type="InterPro" id="IPR012936">
    <property type="entry name" value="Erv_C"/>
</dbReference>
<evidence type="ECO:0000256" key="6">
    <source>
        <dbReference type="ARBA" id="ARBA00023136"/>
    </source>
</evidence>
<evidence type="ECO:0000256" key="1">
    <source>
        <dbReference type="ARBA" id="ARBA00004257"/>
    </source>
</evidence>
<protein>
    <recommendedName>
        <fullName evidence="7">Endoplasmic reticulum-Golgi intermediate compartment protein 3</fullName>
    </recommendedName>
</protein>
<dbReference type="GO" id="GO:0006888">
    <property type="term" value="P:endoplasmic reticulum to Golgi vesicle-mediated transport"/>
    <property type="evidence" value="ECO:0007669"/>
    <property type="project" value="TreeGrafter"/>
</dbReference>
<keyword evidence="6 8" id="KW-0472">Membrane</keyword>
<keyword evidence="4 8" id="KW-0812">Transmembrane</keyword>
<evidence type="ECO:0000256" key="3">
    <source>
        <dbReference type="ARBA" id="ARBA00005648"/>
    </source>
</evidence>
<dbReference type="AlphaFoldDB" id="A0A1B6DYG5"/>
<keyword evidence="5 8" id="KW-1133">Transmembrane helix</keyword>
<dbReference type="PANTHER" id="PTHR10984:SF25">
    <property type="entry name" value="ENDOPLASMIC RETICULUM-GOLGI INTERMEDIATE COMPARTMENT PROTEIN 3"/>
    <property type="match status" value="1"/>
</dbReference>
<dbReference type="Pfam" id="PF07970">
    <property type="entry name" value="COPIIcoated_ERV"/>
    <property type="match status" value="1"/>
</dbReference>
<comment type="similarity">
    <text evidence="3">Belongs to the ERGIC family.</text>
</comment>
<gene>
    <name evidence="11" type="ORF">g.41966</name>
</gene>
<evidence type="ECO:0000256" key="7">
    <source>
        <dbReference type="ARBA" id="ARBA00040493"/>
    </source>
</evidence>
<dbReference type="InterPro" id="IPR039542">
    <property type="entry name" value="Erv_N"/>
</dbReference>
<reference evidence="11" key="1">
    <citation type="submission" date="2015-12" db="EMBL/GenBank/DDBJ databases">
        <title>De novo transcriptome assembly of four potential Pierce s Disease insect vectors from Arizona vineyards.</title>
        <authorList>
            <person name="Tassone E.E."/>
        </authorList>
    </citation>
    <scope>NUCLEOTIDE SEQUENCE</scope>
</reference>
<comment type="subcellular location">
    <subcellularLocation>
        <location evidence="2">Endoplasmic reticulum-Golgi intermediate compartment membrane</location>
        <topology evidence="2">Multi-pass membrane protein</topology>
    </subcellularLocation>
    <subcellularLocation>
        <location evidence="1">Golgi apparatus</location>
        <location evidence="1">cis-Golgi network membrane</location>
        <topology evidence="1">Multi-pass membrane protein</topology>
    </subcellularLocation>
</comment>